<keyword evidence="3" id="KW-1185">Reference proteome</keyword>
<evidence type="ECO:0000256" key="1">
    <source>
        <dbReference type="SAM" id="MobiDB-lite"/>
    </source>
</evidence>
<feature type="region of interest" description="Disordered" evidence="1">
    <location>
        <begin position="73"/>
        <end position="94"/>
    </location>
</feature>
<evidence type="ECO:0000313" key="3">
    <source>
        <dbReference type="Proteomes" id="UP001283361"/>
    </source>
</evidence>
<proteinExistence type="predicted"/>
<name>A0AAE1DEC7_9GAST</name>
<comment type="caution">
    <text evidence="2">The sequence shown here is derived from an EMBL/GenBank/DDBJ whole genome shotgun (WGS) entry which is preliminary data.</text>
</comment>
<protein>
    <submittedName>
        <fullName evidence="2">Uncharacterized protein</fullName>
    </submittedName>
</protein>
<accession>A0AAE1DEC7</accession>
<organism evidence="2 3">
    <name type="scientific">Elysia crispata</name>
    <name type="common">lettuce slug</name>
    <dbReference type="NCBI Taxonomy" id="231223"/>
    <lineage>
        <taxon>Eukaryota</taxon>
        <taxon>Metazoa</taxon>
        <taxon>Spiralia</taxon>
        <taxon>Lophotrochozoa</taxon>
        <taxon>Mollusca</taxon>
        <taxon>Gastropoda</taxon>
        <taxon>Heterobranchia</taxon>
        <taxon>Euthyneura</taxon>
        <taxon>Panpulmonata</taxon>
        <taxon>Sacoglossa</taxon>
        <taxon>Placobranchoidea</taxon>
        <taxon>Plakobranchidae</taxon>
        <taxon>Elysia</taxon>
    </lineage>
</organism>
<gene>
    <name evidence="2" type="ORF">RRG08_056883</name>
</gene>
<evidence type="ECO:0000313" key="2">
    <source>
        <dbReference type="EMBL" id="KAK3766800.1"/>
    </source>
</evidence>
<dbReference type="EMBL" id="JAWDGP010004194">
    <property type="protein sequence ID" value="KAK3766800.1"/>
    <property type="molecule type" value="Genomic_DNA"/>
</dbReference>
<dbReference type="Proteomes" id="UP001283361">
    <property type="component" value="Unassembled WGS sequence"/>
</dbReference>
<dbReference type="AlphaFoldDB" id="A0AAE1DEC7"/>
<sequence>MPFPFTQVLHTRLVSNHSLVMMRLRSGSRAILSVKAELSAKLVIPTFVTERRATTDDDPESVEFYARPNTCITRGSRAPDQFSTPEHNGQDGGL</sequence>
<reference evidence="2" key="1">
    <citation type="journal article" date="2023" name="G3 (Bethesda)">
        <title>A reference genome for the long-term kleptoplast-retaining sea slug Elysia crispata morphotype clarki.</title>
        <authorList>
            <person name="Eastman K.E."/>
            <person name="Pendleton A.L."/>
            <person name="Shaikh M.A."/>
            <person name="Suttiyut T."/>
            <person name="Ogas R."/>
            <person name="Tomko P."/>
            <person name="Gavelis G."/>
            <person name="Widhalm J.R."/>
            <person name="Wisecaver J.H."/>
        </authorList>
    </citation>
    <scope>NUCLEOTIDE SEQUENCE</scope>
    <source>
        <strain evidence="2">ECLA1</strain>
    </source>
</reference>